<protein>
    <recommendedName>
        <fullName evidence="4">Transmembrane protein</fullName>
    </recommendedName>
</protein>
<name>A0A7U4E669_RUNSL</name>
<gene>
    <name evidence="2" type="ordered locus">Runsl_2539</name>
</gene>
<proteinExistence type="predicted"/>
<dbReference type="EMBL" id="CP002859">
    <property type="protein sequence ID" value="AEI48943.1"/>
    <property type="molecule type" value="Genomic_DNA"/>
</dbReference>
<keyword evidence="1" id="KW-1133">Transmembrane helix</keyword>
<keyword evidence="3" id="KW-1185">Reference proteome</keyword>
<keyword evidence="1" id="KW-0812">Transmembrane</keyword>
<keyword evidence="1" id="KW-0472">Membrane</keyword>
<dbReference type="Proteomes" id="UP000000493">
    <property type="component" value="Chromosome"/>
</dbReference>
<dbReference type="InterPro" id="IPR046657">
    <property type="entry name" value="DUF6766"/>
</dbReference>
<reference evidence="2 3" key="2">
    <citation type="journal article" date="2012" name="Stand. Genomic Sci.">
        <title>Complete genome sequence of the aquatic bacterium Runella slithyformis type strain (LSU 4(T)).</title>
        <authorList>
            <person name="Copeland A."/>
            <person name="Zhang X."/>
            <person name="Misra M."/>
            <person name="Lapidus A."/>
            <person name="Nolan M."/>
            <person name="Lucas S."/>
            <person name="Deshpande S."/>
            <person name="Cheng J.F."/>
            <person name="Tapia R."/>
            <person name="Goodwin L.A."/>
            <person name="Pitluck S."/>
            <person name="Liolios K."/>
            <person name="Pagani I."/>
            <person name="Ivanova N."/>
            <person name="Mikhailova N."/>
            <person name="Pati A."/>
            <person name="Chen A."/>
            <person name="Palaniappan K."/>
            <person name="Land M."/>
            <person name="Hauser L."/>
            <person name="Pan C."/>
            <person name="Jeffries C.D."/>
            <person name="Detter J.C."/>
            <person name="Brambilla E.M."/>
            <person name="Rohde M."/>
            <person name="Djao O.D."/>
            <person name="Goker M."/>
            <person name="Sikorski J."/>
            <person name="Tindall B.J."/>
            <person name="Woyke T."/>
            <person name="Bristow J."/>
            <person name="Eisen J.A."/>
            <person name="Markowitz V."/>
            <person name="Hugenholtz P."/>
            <person name="Kyrpides N.C."/>
            <person name="Klenk H.P."/>
            <person name="Mavromatis K."/>
        </authorList>
    </citation>
    <scope>NUCLEOTIDE SEQUENCE [LARGE SCALE GENOMIC DNA]</scope>
    <source>
        <strain evidence="3">ATCC 29530 / DSM 19594 / LMG 11500 / NCIMB 11436 / LSU 4</strain>
    </source>
</reference>
<evidence type="ECO:0000313" key="2">
    <source>
        <dbReference type="EMBL" id="AEI48943.1"/>
    </source>
</evidence>
<evidence type="ECO:0000256" key="1">
    <source>
        <dbReference type="SAM" id="Phobius"/>
    </source>
</evidence>
<dbReference type="RefSeq" id="WP_013928254.1">
    <property type="nucleotide sequence ID" value="NC_015703.1"/>
</dbReference>
<reference evidence="3" key="1">
    <citation type="submission" date="2011-06" db="EMBL/GenBank/DDBJ databases">
        <title>The complete genome of chromosome of Runella slithyformis DSM 19594.</title>
        <authorList>
            <consortium name="US DOE Joint Genome Institute (JGI-PGF)"/>
            <person name="Lucas S."/>
            <person name="Han J."/>
            <person name="Lapidus A."/>
            <person name="Bruce D."/>
            <person name="Goodwin L."/>
            <person name="Pitluck S."/>
            <person name="Peters L."/>
            <person name="Kyrpides N."/>
            <person name="Mavromatis K."/>
            <person name="Ivanova N."/>
            <person name="Ovchinnikova G."/>
            <person name="Zhang X."/>
            <person name="Misra M."/>
            <person name="Detter J.C."/>
            <person name="Tapia R."/>
            <person name="Han C."/>
            <person name="Land M."/>
            <person name="Hauser L."/>
            <person name="Markowitz V."/>
            <person name="Cheng J.-F."/>
            <person name="Hugenholtz P."/>
            <person name="Woyke T."/>
            <person name="Wu D."/>
            <person name="Tindall B."/>
            <person name="Faehrich R."/>
            <person name="Brambilla E."/>
            <person name="Klenk H.-P."/>
            <person name="Eisen J.A."/>
        </authorList>
    </citation>
    <scope>NUCLEOTIDE SEQUENCE [LARGE SCALE GENOMIC DNA]</scope>
    <source>
        <strain evidence="3">ATCC 29530 / DSM 19594 / LMG 11500 / NCIMB 11436 / LSU 4</strain>
    </source>
</reference>
<accession>A0A7U4E669</accession>
<organism evidence="2 3">
    <name type="scientific">Runella slithyformis (strain ATCC 29530 / DSM 19594 / LMG 11500 / NCIMB 11436 / LSU 4)</name>
    <dbReference type="NCBI Taxonomy" id="761193"/>
    <lineage>
        <taxon>Bacteria</taxon>
        <taxon>Pseudomonadati</taxon>
        <taxon>Bacteroidota</taxon>
        <taxon>Cytophagia</taxon>
        <taxon>Cytophagales</taxon>
        <taxon>Spirosomataceae</taxon>
        <taxon>Runella</taxon>
    </lineage>
</organism>
<dbReference type="AlphaFoldDB" id="A0A7U4E669"/>
<dbReference type="Pfam" id="PF20554">
    <property type="entry name" value="DUF6766"/>
    <property type="match status" value="1"/>
</dbReference>
<evidence type="ECO:0000313" key="3">
    <source>
        <dbReference type="Proteomes" id="UP000000493"/>
    </source>
</evidence>
<evidence type="ECO:0008006" key="4">
    <source>
        <dbReference type="Google" id="ProtNLM"/>
    </source>
</evidence>
<dbReference type="KEGG" id="rsi:Runsl_2539"/>
<sequence length="221" mass="25514">MNAKPSFWVRNGLSLALLTCFLLFWLAQALTGHHEYNREQLEKGLSSLSLGKYLHTGHFLSTTFENWESEFFQMLVYVLFTISLRQQGSAESKSLGGEEAEDKPPQVHPKAPWAVKKGGIWLKLYANSLSFALFLLFIFSFGLHAYGSYEDYRERQNYTHDIVEPFGRYMSGSRFWFESFQNWQSEFLAVLTIVFLSIYLRQKGSPESKAVDAPHRQTGKE</sequence>
<feature type="transmembrane region" description="Helical" evidence="1">
    <location>
        <begin position="124"/>
        <end position="146"/>
    </location>
</feature>